<dbReference type="Gene3D" id="3.30.40.10">
    <property type="entry name" value="Zinc/RING finger domain, C3HC4 (zinc finger)"/>
    <property type="match status" value="1"/>
</dbReference>
<evidence type="ECO:0000313" key="6">
    <source>
        <dbReference type="Proteomes" id="UP000596742"/>
    </source>
</evidence>
<keyword evidence="1 3" id="KW-0479">Metal-binding</keyword>
<dbReference type="EMBL" id="UYJE01009907">
    <property type="protein sequence ID" value="VDI77923.1"/>
    <property type="molecule type" value="Genomic_DNA"/>
</dbReference>
<protein>
    <recommendedName>
        <fullName evidence="4">RING-type domain-containing protein</fullName>
    </recommendedName>
</protein>
<keyword evidence="2" id="KW-0862">Zinc</keyword>
<keyword evidence="6" id="KW-1185">Reference proteome</keyword>
<feature type="domain" description="RING-type" evidence="4">
    <location>
        <begin position="29"/>
        <end position="67"/>
    </location>
</feature>
<organism evidence="5 6">
    <name type="scientific">Mytilus galloprovincialis</name>
    <name type="common">Mediterranean mussel</name>
    <dbReference type="NCBI Taxonomy" id="29158"/>
    <lineage>
        <taxon>Eukaryota</taxon>
        <taxon>Metazoa</taxon>
        <taxon>Spiralia</taxon>
        <taxon>Lophotrochozoa</taxon>
        <taxon>Mollusca</taxon>
        <taxon>Bivalvia</taxon>
        <taxon>Autobranchia</taxon>
        <taxon>Pteriomorphia</taxon>
        <taxon>Mytilida</taxon>
        <taxon>Mytiloidea</taxon>
        <taxon>Mytilidae</taxon>
        <taxon>Mytilinae</taxon>
        <taxon>Mytilus</taxon>
    </lineage>
</organism>
<evidence type="ECO:0000256" key="3">
    <source>
        <dbReference type="PROSITE-ProRule" id="PRU00175"/>
    </source>
</evidence>
<keyword evidence="1 3" id="KW-0863">Zinc-finger</keyword>
<dbReference type="InterPro" id="IPR001841">
    <property type="entry name" value="Znf_RING"/>
</dbReference>
<name>A0A8B6HE93_MYTGA</name>
<evidence type="ECO:0000256" key="1">
    <source>
        <dbReference type="ARBA" id="ARBA00022771"/>
    </source>
</evidence>
<evidence type="ECO:0000256" key="2">
    <source>
        <dbReference type="ARBA" id="ARBA00022833"/>
    </source>
</evidence>
<dbReference type="PROSITE" id="PS50089">
    <property type="entry name" value="ZF_RING_2"/>
    <property type="match status" value="1"/>
</dbReference>
<comment type="caution">
    <text evidence="5">The sequence shown here is derived from an EMBL/GenBank/DDBJ whole genome shotgun (WGS) entry which is preliminary data.</text>
</comment>
<dbReference type="AlphaFoldDB" id="A0A8B6HE93"/>
<proteinExistence type="predicted"/>
<sequence>MDETLIDVGGHDNEIFLDLSKRERLEYKCSICRLILNQPQQCCNGHLYCLSCVKEWTKRGNKTCPTCGVQATYSDNADLRNIIESKYVRCESSMCAWKGRLERLKHHVADSHHSSESSVSTDRDSFSTDDLIEYHKVANEVNKIHHLKKEFVQRRIKKMEKIRRQNVLDRQSAQTLPPLTCLESNTSRSDYYRPLTDINDRKMDKLPAIALQQEHHNRGSFYQKLEDIENVKQKKREITRKKLEQIESRKVAERHSLYRKIHDIEQKQQENRYNSEQRILQIERKMREEKDAFQRKLSAKERKNKDGHATWQRHISVIKVKMTNDKMTPHNMKSTIKP</sequence>
<reference evidence="5" key="1">
    <citation type="submission" date="2018-11" db="EMBL/GenBank/DDBJ databases">
        <authorList>
            <person name="Alioto T."/>
            <person name="Alioto T."/>
        </authorList>
    </citation>
    <scope>NUCLEOTIDE SEQUENCE</scope>
</reference>
<dbReference type="OrthoDB" id="26899at2759"/>
<evidence type="ECO:0000313" key="5">
    <source>
        <dbReference type="EMBL" id="VDI77923.1"/>
    </source>
</evidence>
<dbReference type="GO" id="GO:0008270">
    <property type="term" value="F:zinc ion binding"/>
    <property type="evidence" value="ECO:0007669"/>
    <property type="project" value="UniProtKB-KW"/>
</dbReference>
<accession>A0A8B6HE93</accession>
<dbReference type="CDD" id="cd16449">
    <property type="entry name" value="RING-HC"/>
    <property type="match status" value="1"/>
</dbReference>
<dbReference type="SUPFAM" id="SSF57850">
    <property type="entry name" value="RING/U-box"/>
    <property type="match status" value="1"/>
</dbReference>
<gene>
    <name evidence="5" type="ORF">MGAL_10B083580</name>
</gene>
<dbReference type="GO" id="GO:0043122">
    <property type="term" value="P:regulation of canonical NF-kappaB signal transduction"/>
    <property type="evidence" value="ECO:0007669"/>
    <property type="project" value="TreeGrafter"/>
</dbReference>
<dbReference type="Proteomes" id="UP000596742">
    <property type="component" value="Unassembled WGS sequence"/>
</dbReference>
<dbReference type="PANTHER" id="PTHR10131">
    <property type="entry name" value="TNF RECEPTOR ASSOCIATED FACTOR"/>
    <property type="match status" value="1"/>
</dbReference>
<dbReference type="PANTHER" id="PTHR10131:SF157">
    <property type="entry name" value="RECEPTOR-ASSOCIATED FACTOR, PUTATIVE-RELATED"/>
    <property type="match status" value="1"/>
</dbReference>
<evidence type="ECO:0000259" key="4">
    <source>
        <dbReference type="PROSITE" id="PS50089"/>
    </source>
</evidence>
<dbReference type="InterPro" id="IPR013083">
    <property type="entry name" value="Znf_RING/FYVE/PHD"/>
</dbReference>